<accession>A0A3A1TY20</accession>
<dbReference type="OrthoDB" id="9941667at2"/>
<gene>
    <name evidence="3" type="ORF">D1781_14990</name>
</gene>
<organism evidence="3 4">
    <name type="scientific">Amnibacterium setariae</name>
    <dbReference type="NCBI Taxonomy" id="2306585"/>
    <lineage>
        <taxon>Bacteria</taxon>
        <taxon>Bacillati</taxon>
        <taxon>Actinomycetota</taxon>
        <taxon>Actinomycetes</taxon>
        <taxon>Micrococcales</taxon>
        <taxon>Microbacteriaceae</taxon>
        <taxon>Amnibacterium</taxon>
    </lineage>
</organism>
<dbReference type="AlphaFoldDB" id="A0A3A1TY20"/>
<evidence type="ECO:0000313" key="3">
    <source>
        <dbReference type="EMBL" id="RIX28699.1"/>
    </source>
</evidence>
<feature type="transmembrane region" description="Helical" evidence="2">
    <location>
        <begin position="43"/>
        <end position="65"/>
    </location>
</feature>
<proteinExistence type="predicted"/>
<sequence>MTDPSDEDALSWDGDDALAAPRRPAPLIDDRAEDGRTASGGGFALLLVGVLGGVAVIETAFWIRSAFETQIAASLTPGAGTPVEVLAFVLNLAGRVLAIAAPLVWYVVVALRVRLPSRRLALLLLGALLLVPWPAILAAA</sequence>
<reference evidence="4" key="1">
    <citation type="submission" date="2018-09" db="EMBL/GenBank/DDBJ databases">
        <authorList>
            <person name="Kim I."/>
        </authorList>
    </citation>
    <scope>NUCLEOTIDE SEQUENCE [LARGE SCALE GENOMIC DNA]</scope>
    <source>
        <strain evidence="4">DD4a</strain>
    </source>
</reference>
<feature type="compositionally biased region" description="Acidic residues" evidence="1">
    <location>
        <begin position="1"/>
        <end position="16"/>
    </location>
</feature>
<dbReference type="Proteomes" id="UP000265742">
    <property type="component" value="Unassembled WGS sequence"/>
</dbReference>
<name>A0A3A1TY20_9MICO</name>
<keyword evidence="4" id="KW-1185">Reference proteome</keyword>
<dbReference type="RefSeq" id="WP_119483008.1">
    <property type="nucleotide sequence ID" value="NZ_QXTG01000002.1"/>
</dbReference>
<dbReference type="EMBL" id="QXTG01000002">
    <property type="protein sequence ID" value="RIX28699.1"/>
    <property type="molecule type" value="Genomic_DNA"/>
</dbReference>
<protein>
    <recommendedName>
        <fullName evidence="5">DNA polymerase III subunit gamma/tau</fullName>
    </recommendedName>
</protein>
<feature type="transmembrane region" description="Helical" evidence="2">
    <location>
        <begin position="120"/>
        <end position="139"/>
    </location>
</feature>
<feature type="region of interest" description="Disordered" evidence="1">
    <location>
        <begin position="1"/>
        <end position="22"/>
    </location>
</feature>
<evidence type="ECO:0000256" key="2">
    <source>
        <dbReference type="SAM" id="Phobius"/>
    </source>
</evidence>
<keyword evidence="2" id="KW-0472">Membrane</keyword>
<comment type="caution">
    <text evidence="3">The sequence shown here is derived from an EMBL/GenBank/DDBJ whole genome shotgun (WGS) entry which is preliminary data.</text>
</comment>
<keyword evidence="2" id="KW-1133">Transmembrane helix</keyword>
<feature type="transmembrane region" description="Helical" evidence="2">
    <location>
        <begin position="85"/>
        <end position="108"/>
    </location>
</feature>
<evidence type="ECO:0008006" key="5">
    <source>
        <dbReference type="Google" id="ProtNLM"/>
    </source>
</evidence>
<evidence type="ECO:0000313" key="4">
    <source>
        <dbReference type="Proteomes" id="UP000265742"/>
    </source>
</evidence>
<evidence type="ECO:0000256" key="1">
    <source>
        <dbReference type="SAM" id="MobiDB-lite"/>
    </source>
</evidence>
<keyword evidence="2" id="KW-0812">Transmembrane</keyword>